<sequence>MFESMTRSLQQIGRQSQTGLLQGLDEQIEMLCRVRKIQDA</sequence>
<proteinExistence type="predicted"/>
<keyword evidence="2" id="KW-1185">Reference proteome</keyword>
<protein>
    <submittedName>
        <fullName evidence="1">Uncharacterized protein</fullName>
    </submittedName>
</protein>
<evidence type="ECO:0000313" key="1">
    <source>
        <dbReference type="EMBL" id="GHO60484.1"/>
    </source>
</evidence>
<dbReference type="Proteomes" id="UP000654345">
    <property type="component" value="Unassembled WGS sequence"/>
</dbReference>
<reference evidence="1 2" key="1">
    <citation type="journal article" date="2021" name="Int. J. Syst. Evol. Microbiol.">
        <title>Reticulibacter mediterranei gen. nov., sp. nov., within the new family Reticulibacteraceae fam. nov., and Ktedonospora formicarum gen. nov., sp. nov., Ktedonobacter robiniae sp. nov., Dictyobacter formicarum sp. nov. and Dictyobacter arantiisoli sp. nov., belonging to the class Ktedonobacteria.</title>
        <authorList>
            <person name="Yabe S."/>
            <person name="Zheng Y."/>
            <person name="Wang C.M."/>
            <person name="Sakai Y."/>
            <person name="Abe K."/>
            <person name="Yokota A."/>
            <person name="Donadio S."/>
            <person name="Cavaletti L."/>
            <person name="Monciardini P."/>
        </authorList>
    </citation>
    <scope>NUCLEOTIDE SEQUENCE [LARGE SCALE GENOMIC DNA]</scope>
    <source>
        <strain evidence="1 2">SOSP1-30</strain>
    </source>
</reference>
<comment type="caution">
    <text evidence="1">The sequence shown here is derived from an EMBL/GenBank/DDBJ whole genome shotgun (WGS) entry which is preliminary data.</text>
</comment>
<gene>
    <name evidence="1" type="ORF">KSB_89590</name>
</gene>
<evidence type="ECO:0000313" key="2">
    <source>
        <dbReference type="Proteomes" id="UP000654345"/>
    </source>
</evidence>
<dbReference type="EMBL" id="BNJG01000005">
    <property type="protein sequence ID" value="GHO60484.1"/>
    <property type="molecule type" value="Genomic_DNA"/>
</dbReference>
<accession>A0ABQ3V694</accession>
<organism evidence="1 2">
    <name type="scientific">Ktedonobacter robiniae</name>
    <dbReference type="NCBI Taxonomy" id="2778365"/>
    <lineage>
        <taxon>Bacteria</taxon>
        <taxon>Bacillati</taxon>
        <taxon>Chloroflexota</taxon>
        <taxon>Ktedonobacteria</taxon>
        <taxon>Ktedonobacterales</taxon>
        <taxon>Ktedonobacteraceae</taxon>
        <taxon>Ktedonobacter</taxon>
    </lineage>
</organism>
<name>A0ABQ3V694_9CHLR</name>